<keyword evidence="2" id="KW-1133">Transmembrane helix</keyword>
<evidence type="ECO:0000313" key="4">
    <source>
        <dbReference type="Proteomes" id="UP000258707"/>
    </source>
</evidence>
<accession>A0A346PGT9</accession>
<sequence length="642" mass="69300">MNNKVDYRPTTQQLRMSSHSAADDPFQKLVLSVGFLAVAASAFLARESPATGYELSIYTMTPMAVWAGLLFALAVALAVAFVPTASERSPVRSLAVGLGGLVVFTFASTPILRGYRYMGQHDALTHLGWARGISEGTVSPFDLFYPGIHTVSVLVSSVLEVPLERGLFVVVLVSMLVFWTFISLTVWTITESRVATIVAAFSAFLLLPVTTLSMYLTPHAMSQAVLFSALLCYLFVSYLRTDRDRAAVTGVGAAFAIAGIAAVIYHPQLLAHLIAAFVAVCVVQFLARRVSRAGPIADQTPMYGQVLFLIGLFLVWTANHGFFSDTISYFLASVVEFVRSGGGTPGGSAQTQGESVAAIGGSILELFFRLFTPQLVFSILAGLFGLAALFVTRSVWVRRVRPESVYFVAGLVALVPVFFMYFFASGSSMYFRVFGLMMVFITILGALAIAGIGARLSSAGSTDGSSGGADGSSSTSGGSREKPNGPIVGHPAFALVFALLLVLSLVAIFPSPYTYAPSPHVSETTMSGYETAFASQDEEVDYLGLRDGPNRFDDAVNGNEQRSHYHFNVDAATLRGDVSSEYDEDRYLVLTEMDYEREVSAYHGLRYTEGDLAAVESQPNVDRIQSNGEFDRYYVHDTSPDV</sequence>
<evidence type="ECO:0008006" key="5">
    <source>
        <dbReference type="Google" id="ProtNLM"/>
    </source>
</evidence>
<protein>
    <recommendedName>
        <fullName evidence="5">Glycosyltransferase RgtA/B/C/D-like domain-containing protein</fullName>
    </recommendedName>
</protein>
<keyword evidence="2" id="KW-0472">Membrane</keyword>
<feature type="transmembrane region" description="Helical" evidence="2">
    <location>
        <begin position="64"/>
        <end position="82"/>
    </location>
</feature>
<organism evidence="3 4">
    <name type="scientific">Natrarchaeobaculum sulfurireducens</name>
    <dbReference type="NCBI Taxonomy" id="2044521"/>
    <lineage>
        <taxon>Archaea</taxon>
        <taxon>Methanobacteriati</taxon>
        <taxon>Methanobacteriota</taxon>
        <taxon>Stenosarchaea group</taxon>
        <taxon>Halobacteria</taxon>
        <taxon>Halobacteriales</taxon>
        <taxon>Natrialbaceae</taxon>
        <taxon>Natrarchaeobaculum</taxon>
    </lineage>
</organism>
<evidence type="ECO:0000256" key="2">
    <source>
        <dbReference type="SAM" id="Phobius"/>
    </source>
</evidence>
<dbReference type="KEGG" id="nan:AArc1_2419"/>
<gene>
    <name evidence="3" type="ORF">AArc1_2419</name>
</gene>
<proteinExistence type="predicted"/>
<feature type="transmembrane region" description="Helical" evidence="2">
    <location>
        <begin position="302"/>
        <end position="323"/>
    </location>
</feature>
<feature type="transmembrane region" description="Helical" evidence="2">
    <location>
        <begin position="375"/>
        <end position="392"/>
    </location>
</feature>
<dbReference type="EMBL" id="CP024047">
    <property type="protein sequence ID" value="AXR78734.1"/>
    <property type="molecule type" value="Genomic_DNA"/>
</dbReference>
<feature type="transmembrane region" description="Helical" evidence="2">
    <location>
        <begin position="194"/>
        <end position="215"/>
    </location>
</feature>
<feature type="transmembrane region" description="Helical" evidence="2">
    <location>
        <begin position="404"/>
        <end position="424"/>
    </location>
</feature>
<feature type="transmembrane region" description="Helical" evidence="2">
    <location>
        <begin position="430"/>
        <end position="452"/>
    </location>
</feature>
<dbReference type="AlphaFoldDB" id="A0A346PGT9"/>
<evidence type="ECO:0000256" key="1">
    <source>
        <dbReference type="SAM" id="MobiDB-lite"/>
    </source>
</evidence>
<feature type="transmembrane region" description="Helical" evidence="2">
    <location>
        <begin position="221"/>
        <end position="239"/>
    </location>
</feature>
<feature type="transmembrane region" description="Helical" evidence="2">
    <location>
        <begin position="246"/>
        <end position="265"/>
    </location>
</feature>
<name>A0A346PGT9_9EURY</name>
<dbReference type="Proteomes" id="UP000258707">
    <property type="component" value="Chromosome"/>
</dbReference>
<feature type="transmembrane region" description="Helical" evidence="2">
    <location>
        <begin position="166"/>
        <end position="187"/>
    </location>
</feature>
<feature type="transmembrane region" description="Helical" evidence="2">
    <location>
        <begin position="25"/>
        <end position="44"/>
    </location>
</feature>
<reference evidence="4" key="1">
    <citation type="submission" date="2017-10" db="EMBL/GenBank/DDBJ databases">
        <title>Phenotypic and genomic properties of facultatively anaerobic sulfur-reducing natronoarchaea from hypersaline soda lakes.</title>
        <authorList>
            <person name="Sorokin D.Y."/>
            <person name="Kublanov I.V."/>
            <person name="Roman P."/>
            <person name="Sinninghe Damste J.S."/>
            <person name="Golyshin P.N."/>
            <person name="Rojo D."/>
            <person name="Ciordia S."/>
            <person name="Mena Md.C."/>
            <person name="Ferrer M."/>
            <person name="Messina E."/>
            <person name="Smedile F."/>
            <person name="La Spada G."/>
            <person name="La Cono V."/>
            <person name="Yakimov M.M."/>
        </authorList>
    </citation>
    <scope>NUCLEOTIDE SEQUENCE [LARGE SCALE GENOMIC DNA]</scope>
    <source>
        <strain evidence="4">AArc1</strain>
    </source>
</reference>
<feature type="region of interest" description="Disordered" evidence="1">
    <location>
        <begin position="459"/>
        <end position="483"/>
    </location>
</feature>
<feature type="transmembrane region" description="Helical" evidence="2">
    <location>
        <begin position="94"/>
        <end position="112"/>
    </location>
</feature>
<keyword evidence="2" id="KW-0812">Transmembrane</keyword>
<feature type="transmembrane region" description="Helical" evidence="2">
    <location>
        <begin position="271"/>
        <end position="290"/>
    </location>
</feature>
<feature type="transmembrane region" description="Helical" evidence="2">
    <location>
        <begin position="487"/>
        <end position="509"/>
    </location>
</feature>
<evidence type="ECO:0000313" key="3">
    <source>
        <dbReference type="EMBL" id="AXR78734.1"/>
    </source>
</evidence>